<proteinExistence type="predicted"/>
<dbReference type="Proteomes" id="UP001140217">
    <property type="component" value="Unassembled WGS sequence"/>
</dbReference>
<feature type="active site" description="Proton donor/acceptor" evidence="1">
    <location>
        <position position="86"/>
    </location>
</feature>
<name>A0A9W8LEF7_9FUNG</name>
<feature type="active site" description="Tele-phosphohistidine intermediate" evidence="1">
    <location>
        <position position="11"/>
    </location>
</feature>
<dbReference type="SUPFAM" id="SSF53254">
    <property type="entry name" value="Phosphoglycerate mutase-like"/>
    <property type="match status" value="1"/>
</dbReference>
<dbReference type="OrthoDB" id="354304at2759"/>
<dbReference type="Gene3D" id="3.40.50.1240">
    <property type="entry name" value="Phosphoglycerate mutase-like"/>
    <property type="match status" value="1"/>
</dbReference>
<evidence type="ECO:0008006" key="5">
    <source>
        <dbReference type="Google" id="ProtNLM"/>
    </source>
</evidence>
<dbReference type="CDD" id="cd07067">
    <property type="entry name" value="HP_PGM_like"/>
    <property type="match status" value="1"/>
</dbReference>
<dbReference type="InterPro" id="IPR001345">
    <property type="entry name" value="PG/BPGM_mutase_AS"/>
</dbReference>
<dbReference type="AlphaFoldDB" id="A0A9W8LEF7"/>
<evidence type="ECO:0000313" key="3">
    <source>
        <dbReference type="EMBL" id="KAJ2777042.1"/>
    </source>
</evidence>
<dbReference type="EMBL" id="JANBUL010000316">
    <property type="protein sequence ID" value="KAJ2777042.1"/>
    <property type="molecule type" value="Genomic_DNA"/>
</dbReference>
<organism evidence="3 4">
    <name type="scientific">Coemansia javaensis</name>
    <dbReference type="NCBI Taxonomy" id="2761396"/>
    <lineage>
        <taxon>Eukaryota</taxon>
        <taxon>Fungi</taxon>
        <taxon>Fungi incertae sedis</taxon>
        <taxon>Zoopagomycota</taxon>
        <taxon>Kickxellomycotina</taxon>
        <taxon>Kickxellomycetes</taxon>
        <taxon>Kickxellales</taxon>
        <taxon>Kickxellaceae</taxon>
        <taxon>Coemansia</taxon>
    </lineage>
</organism>
<dbReference type="PROSITE" id="PS00175">
    <property type="entry name" value="PG_MUTASE"/>
    <property type="match status" value="1"/>
</dbReference>
<dbReference type="GO" id="GO:0016791">
    <property type="term" value="F:phosphatase activity"/>
    <property type="evidence" value="ECO:0007669"/>
    <property type="project" value="TreeGrafter"/>
</dbReference>
<protein>
    <recommendedName>
        <fullName evidence="5">Phosphoglycerate mutase</fullName>
    </recommendedName>
</protein>
<sequence length="221" mass="23993">MAPLHIYLARHGQTAANAEGRLQGSGLNPPLNERGERQAAALAAALKNDKMDWVITSALERAIQTGNAVAKHHPGAPVLSDARLNEISWGKLDGLKARDTRPMTAPVGDAWSCGDFDAKVPGGESASECKARVMAAFADILRTARERQYRRIFLCLHGGILRVVMAALVDKDLSQMGKFSHANCSYTVIMARLDDSAPEIDPEQVPFLPNRYDIQDHLAGL</sequence>
<dbReference type="SMART" id="SM00855">
    <property type="entry name" value="PGAM"/>
    <property type="match status" value="1"/>
</dbReference>
<dbReference type="InterPro" id="IPR029033">
    <property type="entry name" value="His_PPase_superfam"/>
</dbReference>
<evidence type="ECO:0000256" key="2">
    <source>
        <dbReference type="PIRSR" id="PIRSR613078-2"/>
    </source>
</evidence>
<evidence type="ECO:0000313" key="4">
    <source>
        <dbReference type="Proteomes" id="UP001140217"/>
    </source>
</evidence>
<comment type="caution">
    <text evidence="3">The sequence shown here is derived from an EMBL/GenBank/DDBJ whole genome shotgun (WGS) entry which is preliminary data.</text>
</comment>
<evidence type="ECO:0000256" key="1">
    <source>
        <dbReference type="PIRSR" id="PIRSR613078-1"/>
    </source>
</evidence>
<dbReference type="Pfam" id="PF00300">
    <property type="entry name" value="His_Phos_1"/>
    <property type="match status" value="1"/>
</dbReference>
<accession>A0A9W8LEF7</accession>
<dbReference type="GO" id="GO:0005737">
    <property type="term" value="C:cytoplasm"/>
    <property type="evidence" value="ECO:0007669"/>
    <property type="project" value="TreeGrafter"/>
</dbReference>
<keyword evidence="4" id="KW-1185">Reference proteome</keyword>
<dbReference type="PANTHER" id="PTHR48100">
    <property type="entry name" value="BROAD-SPECIFICITY PHOSPHATASE YOR283W-RELATED"/>
    <property type="match status" value="1"/>
</dbReference>
<dbReference type="InterPro" id="IPR050275">
    <property type="entry name" value="PGM_Phosphatase"/>
</dbReference>
<feature type="binding site" evidence="2">
    <location>
        <begin position="10"/>
        <end position="17"/>
    </location>
    <ligand>
        <name>substrate</name>
    </ligand>
</feature>
<feature type="binding site" evidence="2">
    <location>
        <position position="61"/>
    </location>
    <ligand>
        <name>substrate</name>
    </ligand>
</feature>
<dbReference type="PANTHER" id="PTHR48100:SF62">
    <property type="entry name" value="GLUCOSYL-3-PHOSPHOGLYCERATE PHOSPHATASE"/>
    <property type="match status" value="1"/>
</dbReference>
<dbReference type="InterPro" id="IPR013078">
    <property type="entry name" value="His_Pase_superF_clade-1"/>
</dbReference>
<reference evidence="3" key="1">
    <citation type="submission" date="2022-07" db="EMBL/GenBank/DDBJ databases">
        <title>Phylogenomic reconstructions and comparative analyses of Kickxellomycotina fungi.</title>
        <authorList>
            <person name="Reynolds N.K."/>
            <person name="Stajich J.E."/>
            <person name="Barry K."/>
            <person name="Grigoriev I.V."/>
            <person name="Crous P."/>
            <person name="Smith M.E."/>
        </authorList>
    </citation>
    <scope>NUCLEOTIDE SEQUENCE</scope>
    <source>
        <strain evidence="3">NBRC 105414</strain>
    </source>
</reference>
<gene>
    <name evidence="3" type="ORF">H4R18_005358</name>
</gene>